<feature type="region of interest" description="Disordered" evidence="1">
    <location>
        <begin position="179"/>
        <end position="206"/>
    </location>
</feature>
<evidence type="ECO:0000313" key="3">
    <source>
        <dbReference type="EMBL" id="KAK0615306.1"/>
    </source>
</evidence>
<gene>
    <name evidence="3" type="ORF">B0T17DRAFT_620095</name>
</gene>
<feature type="transmembrane region" description="Helical" evidence="2">
    <location>
        <begin position="529"/>
        <end position="557"/>
    </location>
</feature>
<feature type="transmembrane region" description="Helical" evidence="2">
    <location>
        <begin position="32"/>
        <end position="54"/>
    </location>
</feature>
<feature type="compositionally biased region" description="Polar residues" evidence="1">
    <location>
        <begin position="320"/>
        <end position="337"/>
    </location>
</feature>
<feature type="compositionally biased region" description="Polar residues" evidence="1">
    <location>
        <begin position="355"/>
        <end position="376"/>
    </location>
</feature>
<dbReference type="EMBL" id="JAULSR010000007">
    <property type="protein sequence ID" value="KAK0615306.1"/>
    <property type="molecule type" value="Genomic_DNA"/>
</dbReference>
<organism evidence="3 4">
    <name type="scientific">Bombardia bombarda</name>
    <dbReference type="NCBI Taxonomy" id="252184"/>
    <lineage>
        <taxon>Eukaryota</taxon>
        <taxon>Fungi</taxon>
        <taxon>Dikarya</taxon>
        <taxon>Ascomycota</taxon>
        <taxon>Pezizomycotina</taxon>
        <taxon>Sordariomycetes</taxon>
        <taxon>Sordariomycetidae</taxon>
        <taxon>Sordariales</taxon>
        <taxon>Lasiosphaeriaceae</taxon>
        <taxon>Bombardia</taxon>
    </lineage>
</organism>
<comment type="caution">
    <text evidence="3">The sequence shown here is derived from an EMBL/GenBank/DDBJ whole genome shotgun (WGS) entry which is preliminary data.</text>
</comment>
<dbReference type="Proteomes" id="UP001174934">
    <property type="component" value="Unassembled WGS sequence"/>
</dbReference>
<dbReference type="PANTHER" id="PTHR37544">
    <property type="entry name" value="SPRAY-RELATED"/>
    <property type="match status" value="1"/>
</dbReference>
<reference evidence="3" key="1">
    <citation type="submission" date="2023-06" db="EMBL/GenBank/DDBJ databases">
        <title>Genome-scale phylogeny and comparative genomics of the fungal order Sordariales.</title>
        <authorList>
            <consortium name="Lawrence Berkeley National Laboratory"/>
            <person name="Hensen N."/>
            <person name="Bonometti L."/>
            <person name="Westerberg I."/>
            <person name="Brannstrom I.O."/>
            <person name="Guillou S."/>
            <person name="Cros-Aarteil S."/>
            <person name="Calhoun S."/>
            <person name="Haridas S."/>
            <person name="Kuo A."/>
            <person name="Mondo S."/>
            <person name="Pangilinan J."/>
            <person name="Riley R."/>
            <person name="LaButti K."/>
            <person name="Andreopoulos B."/>
            <person name="Lipzen A."/>
            <person name="Chen C."/>
            <person name="Yanf M."/>
            <person name="Daum C."/>
            <person name="Ng V."/>
            <person name="Clum A."/>
            <person name="Steindorff A."/>
            <person name="Ohm R."/>
            <person name="Martin F."/>
            <person name="Silar P."/>
            <person name="Natvig D."/>
            <person name="Lalanne C."/>
            <person name="Gautier V."/>
            <person name="Ament-velasquez S.L."/>
            <person name="Kruys A."/>
            <person name="Hutchinson M.I."/>
            <person name="Powell A.J."/>
            <person name="Barry K."/>
            <person name="Miller A.N."/>
            <person name="Grigoriev I.V."/>
            <person name="Debuchy R."/>
            <person name="Gladieux P."/>
            <person name="Thoren M.H."/>
            <person name="Johannesson H."/>
        </authorList>
    </citation>
    <scope>NUCLEOTIDE SEQUENCE</scope>
    <source>
        <strain evidence="3">SMH3391-2</strain>
    </source>
</reference>
<evidence type="ECO:0000256" key="1">
    <source>
        <dbReference type="SAM" id="MobiDB-lite"/>
    </source>
</evidence>
<dbReference type="Pfam" id="PF11915">
    <property type="entry name" value="DUF3433"/>
    <property type="match status" value="1"/>
</dbReference>
<feature type="transmembrane region" description="Helical" evidence="2">
    <location>
        <begin position="433"/>
        <end position="456"/>
    </location>
</feature>
<name>A0AA40BVK2_9PEZI</name>
<dbReference type="AlphaFoldDB" id="A0AA40BVK2"/>
<dbReference type="InterPro" id="IPR021840">
    <property type="entry name" value="DUF3433"/>
</dbReference>
<feature type="region of interest" description="Disordered" evidence="1">
    <location>
        <begin position="301"/>
        <end position="383"/>
    </location>
</feature>
<keyword evidence="2" id="KW-1133">Transmembrane helix</keyword>
<keyword evidence="4" id="KW-1185">Reference proteome</keyword>
<sequence>MASDSVCLDPGGGGFGGPLVSLRLLHRLRYPLPFLVDLLALFSNVLTTIATSTVSLGTYGFCDTGDAGWCYMGIGVYSVTLRMAQGLLIGMAVILAPTGIVIHRLRSGVPSNPWAIEILASLSAGRVSGDGRCKGLGDIFGEIESPEDGGHLSFGMIKRKLDEYTFTLGRYQTSDGREKYGILGHSRTSPAIETSDSPEAPTETHELETIITTSQCSLPIADETAPQNRHSSFGYYSPSLTSQYPLLQSDRRGESGRCSESPSSLDVSISNPTANEHGPSNDADKHRLEPISVQIEIQHVPDISRDLSGHPNLDSEARSIQESVRTTVTRGYPQSSSSERHLIPSILTVEDDRSPTSGQSPQPETVSPPSIPQQPEQLHHPHRKRDKSALIHLGLQLVFFVLLLGFFVLVVYYEAVEVQDPDPNSFEGFMDSQGLGVGILFTGLAVGITLFWDYLFGRIATLDPYRLLAHRPQPYSTLLAPRPSTAFSGLALAVQQRDLLLLLTSFAGILSKFIPILVAHIPFHSYQTWAVHAVTAWTTVAIMGYMIVVLLGCLVFVEWPFLPVAPDSIAGAVYYCFDSRMVRDSDGVVGEWWGIL</sequence>
<feature type="compositionally biased region" description="Basic and acidic residues" evidence="1">
    <location>
        <begin position="302"/>
        <end position="319"/>
    </location>
</feature>
<proteinExistence type="predicted"/>
<protein>
    <submittedName>
        <fullName evidence="3">Uncharacterized protein</fullName>
    </submittedName>
</protein>
<feature type="transmembrane region" description="Helical" evidence="2">
    <location>
        <begin position="499"/>
        <end position="523"/>
    </location>
</feature>
<dbReference type="PANTHER" id="PTHR37544:SF3">
    <property type="entry name" value="SPRAY"/>
    <property type="match status" value="1"/>
</dbReference>
<feature type="transmembrane region" description="Helical" evidence="2">
    <location>
        <begin position="74"/>
        <end position="96"/>
    </location>
</feature>
<evidence type="ECO:0000256" key="2">
    <source>
        <dbReference type="SAM" id="Phobius"/>
    </source>
</evidence>
<keyword evidence="2" id="KW-0472">Membrane</keyword>
<accession>A0AA40BVK2</accession>
<feature type="compositionally biased region" description="Polar residues" evidence="1">
    <location>
        <begin position="186"/>
        <end position="197"/>
    </location>
</feature>
<evidence type="ECO:0000313" key="4">
    <source>
        <dbReference type="Proteomes" id="UP001174934"/>
    </source>
</evidence>
<keyword evidence="2" id="KW-0812">Transmembrane</keyword>
<feature type="transmembrane region" description="Helical" evidence="2">
    <location>
        <begin position="389"/>
        <end position="413"/>
    </location>
</feature>
<feature type="compositionally biased region" description="Polar residues" evidence="1">
    <location>
        <begin position="258"/>
        <end position="274"/>
    </location>
</feature>
<feature type="region of interest" description="Disordered" evidence="1">
    <location>
        <begin position="249"/>
        <end position="285"/>
    </location>
</feature>